<dbReference type="EMBL" id="LC171366">
    <property type="protein sequence ID" value="BBA73155.1"/>
    <property type="molecule type" value="Genomic_DNA"/>
</dbReference>
<feature type="transmembrane region" description="Helical" evidence="1">
    <location>
        <begin position="40"/>
        <end position="64"/>
    </location>
</feature>
<proteinExistence type="predicted"/>
<keyword evidence="1" id="KW-0812">Transmembrane</keyword>
<name>A0A292GIF5_9HYPH</name>
<accession>A0A292GIF5</accession>
<organism evidence="2">
    <name type="scientific">Ochrobactrum sp. PW1</name>
    <dbReference type="NCBI Taxonomy" id="1882222"/>
    <lineage>
        <taxon>Bacteria</taxon>
        <taxon>Pseudomonadati</taxon>
        <taxon>Pseudomonadota</taxon>
        <taxon>Alphaproteobacteria</taxon>
        <taxon>Hyphomicrobiales</taxon>
        <taxon>Brucellaceae</taxon>
        <taxon>Brucella/Ochrobactrum group</taxon>
        <taxon>Ochrobactrum</taxon>
    </lineage>
</organism>
<sequence>MFNRFGMTAGVADRAMGTGAAIGRGLVRAGMAGHTARGRVTGMVIAVTAIIATAIAGIMTVGGIRSLRSAPVQSSVVRLPLRRHRPRQSIAHRLMVTAIHMYSGAIIVIAHIGPRIILFSRITAPASSVIRHIDS</sequence>
<evidence type="ECO:0000313" key="2">
    <source>
        <dbReference type="EMBL" id="BBA73155.1"/>
    </source>
</evidence>
<protein>
    <submittedName>
        <fullName evidence="2">Uncharacterized protein</fullName>
    </submittedName>
</protein>
<dbReference type="AlphaFoldDB" id="A0A292GIF5"/>
<keyword evidence="1" id="KW-1133">Transmembrane helix</keyword>
<keyword evidence="1" id="KW-0472">Membrane</keyword>
<evidence type="ECO:0000256" key="1">
    <source>
        <dbReference type="SAM" id="Phobius"/>
    </source>
</evidence>
<reference evidence="2" key="1">
    <citation type="submission" date="2016-07" db="EMBL/GenBank/DDBJ databases">
        <title>Genomics reveals synergistic degradation of pyrene by five bacteria in a mangrove sediment-derived bacterial consortium.</title>
        <authorList>
            <person name="Wanapaisan P."/>
            <person name="Vejarano F."/>
            <person name="Chakraborty J."/>
            <person name="Shintani M."/>
            <person name="Muangchinda C."/>
            <person name="Laothamteep N."/>
            <person name="Suzuki-Minakuchi C."/>
            <person name="Inoue K."/>
            <person name="Nojiri H."/>
            <person name="Pinyakong O."/>
        </authorList>
    </citation>
    <scope>NUCLEOTIDE SEQUENCE</scope>
    <source>
        <strain evidence="2">PW1</strain>
    </source>
</reference>
<feature type="transmembrane region" description="Helical" evidence="1">
    <location>
        <begin position="90"/>
        <end position="112"/>
    </location>
</feature>